<dbReference type="InterPro" id="IPR002347">
    <property type="entry name" value="SDR_fam"/>
</dbReference>
<evidence type="ECO:0000256" key="5">
    <source>
        <dbReference type="ARBA" id="ARBA00040276"/>
    </source>
</evidence>
<accession>A0A646QER7</accession>
<evidence type="ECO:0000256" key="18">
    <source>
        <dbReference type="ARBA" id="ARBA00048739"/>
    </source>
</evidence>
<comment type="catalytic activity">
    <reaction evidence="15">
        <text>resolvin D2 + NAD(+) = 7-oxoresolvin D2 + NADH + H(+)</text>
        <dbReference type="Rhea" id="RHEA:53584"/>
        <dbReference type="ChEBI" id="CHEBI:15378"/>
        <dbReference type="ChEBI" id="CHEBI:57540"/>
        <dbReference type="ChEBI" id="CHEBI:57945"/>
        <dbReference type="ChEBI" id="CHEBI:133367"/>
        <dbReference type="ChEBI" id="CHEBI:137497"/>
    </reaction>
    <physiologicalReaction direction="left-to-right" evidence="15">
        <dbReference type="Rhea" id="RHEA:53585"/>
    </physiologicalReaction>
</comment>
<sequence>MVNLEGKAALVTGASQGIGKQTVIELLKKKIKVAIADIAVDKGEETAKELQKEYGDKNVIFIKLDVTNETEFEAAIVKAKSVFGRLDYLLNNAGVAGEENWRRTIDINLNAVIIGTQLGLHHLSDDKGQKTGTMIINTASIVGINAMVINPVYTASKHGCVGFTKCWGSEVNVAKTGVKVNAVCPEATDTVLIRDLGVSAVNQSEAAKLKDCISKTLVTTDKVASAFIKLLEEEVTGKLLVVSYEKGLYYSPYDTYY</sequence>
<evidence type="ECO:0000256" key="11">
    <source>
        <dbReference type="ARBA" id="ARBA00048008"/>
    </source>
</evidence>
<evidence type="ECO:0000256" key="3">
    <source>
        <dbReference type="ARBA" id="ARBA00038968"/>
    </source>
</evidence>
<dbReference type="Pfam" id="PF00106">
    <property type="entry name" value="adh_short"/>
    <property type="match status" value="1"/>
</dbReference>
<comment type="catalytic activity">
    <reaction evidence="21">
        <text>resolvin E1 + NAD(+) = 18-oxo-resolvin E1 + NADH + H(+)</text>
        <dbReference type="Rhea" id="RHEA:49244"/>
        <dbReference type="ChEBI" id="CHEBI:15378"/>
        <dbReference type="ChEBI" id="CHEBI:57540"/>
        <dbReference type="ChEBI" id="CHEBI:57945"/>
        <dbReference type="ChEBI" id="CHEBI:91000"/>
        <dbReference type="ChEBI" id="CHEBI:91001"/>
    </reaction>
    <physiologicalReaction direction="left-to-right" evidence="21">
        <dbReference type="Rhea" id="RHEA:49245"/>
    </physiologicalReaction>
</comment>
<comment type="catalytic activity">
    <reaction evidence="19">
        <text>resolvin D2 + NAD(+) = 16-oxoresolvin D2 + NADH + H(+)</text>
        <dbReference type="Rhea" id="RHEA:53588"/>
        <dbReference type="ChEBI" id="CHEBI:15378"/>
        <dbReference type="ChEBI" id="CHEBI:57540"/>
        <dbReference type="ChEBI" id="CHEBI:57945"/>
        <dbReference type="ChEBI" id="CHEBI:133367"/>
        <dbReference type="ChEBI" id="CHEBI:137498"/>
    </reaction>
    <physiologicalReaction direction="left-to-right" evidence="19">
        <dbReference type="Rhea" id="RHEA:53589"/>
    </physiologicalReaction>
</comment>
<comment type="catalytic activity">
    <reaction evidence="16">
        <text>lipoxin A4 + NAD(+) = 15-oxo-(5S,6R)-dihydroxy-(7E,9E,11Z,13E)-eicosatetraenoate + NADH + H(+)</text>
        <dbReference type="Rhea" id="RHEA:41572"/>
        <dbReference type="ChEBI" id="CHEBI:15378"/>
        <dbReference type="ChEBI" id="CHEBI:57540"/>
        <dbReference type="ChEBI" id="CHEBI:57945"/>
        <dbReference type="ChEBI" id="CHEBI:67026"/>
        <dbReference type="ChEBI" id="CHEBI:78311"/>
    </reaction>
    <physiologicalReaction direction="left-to-right" evidence="16">
        <dbReference type="Rhea" id="RHEA:41573"/>
    </physiologicalReaction>
</comment>
<comment type="catalytic activity">
    <reaction evidence="18">
        <text>prostaglandin E2 + NAD(+) = 15-oxoprostaglandin E2 + NADH + H(+)</text>
        <dbReference type="Rhea" id="RHEA:11876"/>
        <dbReference type="ChEBI" id="CHEBI:15378"/>
        <dbReference type="ChEBI" id="CHEBI:57400"/>
        <dbReference type="ChEBI" id="CHEBI:57540"/>
        <dbReference type="ChEBI" id="CHEBI:57945"/>
        <dbReference type="ChEBI" id="CHEBI:606564"/>
        <dbReference type="EC" id="1.1.1.141"/>
    </reaction>
    <physiologicalReaction direction="left-to-right" evidence="18">
        <dbReference type="Rhea" id="RHEA:11877"/>
    </physiologicalReaction>
</comment>
<dbReference type="SUPFAM" id="SSF51735">
    <property type="entry name" value="NAD(P)-binding Rossmann-fold domains"/>
    <property type="match status" value="1"/>
</dbReference>
<evidence type="ECO:0000256" key="1">
    <source>
        <dbReference type="ARBA" id="ARBA00006484"/>
    </source>
</evidence>
<dbReference type="GO" id="GO:0047034">
    <property type="term" value="F:15-hydroxyicosatetraenoate dehydrogenase activity"/>
    <property type="evidence" value="ECO:0007669"/>
    <property type="project" value="UniProtKB-EC"/>
</dbReference>
<evidence type="ECO:0000256" key="16">
    <source>
        <dbReference type="ARBA" id="ARBA00048535"/>
    </source>
</evidence>
<evidence type="ECO:0000256" key="8">
    <source>
        <dbReference type="ARBA" id="ARBA00045705"/>
    </source>
</evidence>
<dbReference type="EC" id="1.1.1.141" evidence="3"/>
<keyword evidence="2" id="KW-0560">Oxidoreductase</keyword>
<dbReference type="Gene3D" id="3.40.50.720">
    <property type="entry name" value="NAD(P)-binding Rossmann-like Domain"/>
    <property type="match status" value="1"/>
</dbReference>
<comment type="similarity">
    <text evidence="1 22">Belongs to the short-chain dehydrogenases/reductases (SDR) family.</text>
</comment>
<evidence type="ECO:0000256" key="10">
    <source>
        <dbReference type="ARBA" id="ARBA00047672"/>
    </source>
</evidence>
<organism evidence="23">
    <name type="scientific">Hemiscolopendra marginata</name>
    <dbReference type="NCBI Taxonomy" id="943146"/>
    <lineage>
        <taxon>Eukaryota</taxon>
        <taxon>Metazoa</taxon>
        <taxon>Ecdysozoa</taxon>
        <taxon>Arthropoda</taxon>
        <taxon>Myriapoda</taxon>
        <taxon>Chilopoda</taxon>
        <taxon>Pleurostigmophora</taxon>
        <taxon>Scolopendromorpha</taxon>
        <taxon>Scolopendridae</taxon>
        <taxon>Hemiscolopendra</taxon>
    </lineage>
</organism>
<comment type="catalytic activity">
    <reaction evidence="9">
        <text>prostaglandin E1 + NAD(+) = 15-oxoprostaglandin E1 + NADH + H(+)</text>
        <dbReference type="Rhea" id="RHEA:16477"/>
        <dbReference type="ChEBI" id="CHEBI:15378"/>
        <dbReference type="ChEBI" id="CHEBI:57397"/>
        <dbReference type="ChEBI" id="CHEBI:57401"/>
        <dbReference type="ChEBI" id="CHEBI:57540"/>
        <dbReference type="ChEBI" id="CHEBI:57945"/>
    </reaction>
    <physiologicalReaction direction="left-to-right" evidence="9">
        <dbReference type="Rhea" id="RHEA:16478"/>
    </physiologicalReaction>
</comment>
<evidence type="ECO:0000256" key="13">
    <source>
        <dbReference type="ARBA" id="ARBA00048144"/>
    </source>
</evidence>
<evidence type="ECO:0000256" key="12">
    <source>
        <dbReference type="ARBA" id="ARBA00048140"/>
    </source>
</evidence>
<dbReference type="GO" id="GO:0005737">
    <property type="term" value="C:cytoplasm"/>
    <property type="evidence" value="ECO:0007669"/>
    <property type="project" value="TreeGrafter"/>
</dbReference>
<dbReference type="PRINTS" id="PR00080">
    <property type="entry name" value="SDRFAMILY"/>
</dbReference>
<evidence type="ECO:0000256" key="7">
    <source>
        <dbReference type="ARBA" id="ARBA00042026"/>
    </source>
</evidence>
<comment type="function">
    <text evidence="8">Catalyzes the NAD-dependent dehydrogenation (oxidation) of a broad array of hydroxylated polyunsaturated fatty acids (mainly eicosanoids and docosanoids, including prostaglandins, lipoxins and resolvins), yielding their corresponding keto (oxo) metabolites. Decreases the levels of the pro-proliferative prostaglandins such as prostaglandin E2 (whose activity is increased in cancer because of an increase in the expression of cyclooxygenase 2) and generates oxo-fatty acid products that can profoundly influence cell function by abrogating pro-inflammatory cytokine expression. Converts resolvins E1, D1 and D2 to their oxo products, which represents a mode of resolvin inactivation. Resolvin E1 plays important roles during the resolution phase of acute inflammation, while resolvins D1 and D2 have a unique role in obesity-induced adipose inflammation.</text>
</comment>
<evidence type="ECO:0000256" key="4">
    <source>
        <dbReference type="ARBA" id="ARBA00039060"/>
    </source>
</evidence>
<evidence type="ECO:0000256" key="15">
    <source>
        <dbReference type="ARBA" id="ARBA00048393"/>
    </source>
</evidence>
<dbReference type="PANTHER" id="PTHR44229:SF4">
    <property type="entry name" value="15-HYDROXYPROSTAGLANDIN DEHYDROGENASE [NAD(+)]"/>
    <property type="match status" value="1"/>
</dbReference>
<dbReference type="EC" id="1.1.1.232" evidence="4"/>
<comment type="catalytic activity">
    <reaction evidence="13">
        <text>(11R)-hydroxy-(5Z,8Z,12E,14Z)-eicosatetraenoate + NAD(+) = 11-oxo-(5Z,8Z,12E,14Z)-eicosatetraenoate + NADH + H(+)</text>
        <dbReference type="Rhea" id="RHEA:48640"/>
        <dbReference type="ChEBI" id="CHEBI:15378"/>
        <dbReference type="ChEBI" id="CHEBI:57540"/>
        <dbReference type="ChEBI" id="CHEBI:57945"/>
        <dbReference type="ChEBI" id="CHEBI:78836"/>
        <dbReference type="ChEBI" id="CHEBI:90697"/>
    </reaction>
    <physiologicalReaction direction="left-to-right" evidence="13">
        <dbReference type="Rhea" id="RHEA:48641"/>
    </physiologicalReaction>
</comment>
<comment type="catalytic activity">
    <reaction evidence="12">
        <text>15-oxo-(5S,6R)-dihydroxy-(7E,9E,11Z)-eicosatrienoate + NADH + H(+) = (5S,6R,15S)-trihydroxy-(7E,9E,11Z)-eicosatrienoate + NAD(+)</text>
        <dbReference type="Rhea" id="RHEA:41596"/>
        <dbReference type="ChEBI" id="CHEBI:15378"/>
        <dbReference type="ChEBI" id="CHEBI:57540"/>
        <dbReference type="ChEBI" id="CHEBI:57945"/>
        <dbReference type="ChEBI" id="CHEBI:78325"/>
        <dbReference type="ChEBI" id="CHEBI:78329"/>
    </reaction>
    <physiologicalReaction direction="left-to-right" evidence="12">
        <dbReference type="Rhea" id="RHEA:41597"/>
    </physiologicalReaction>
</comment>
<protein>
    <recommendedName>
        <fullName evidence="5">15-hydroxyprostaglandin dehydrogenase [NAD(+)]</fullName>
        <ecNumber evidence="3">1.1.1.141</ecNumber>
        <ecNumber evidence="4">1.1.1.232</ecNumber>
    </recommendedName>
    <alternativeName>
        <fullName evidence="7">Eicosanoid/docosanoid dehydrogenase [NAD(+)]</fullName>
    </alternativeName>
    <alternativeName>
        <fullName evidence="6">Prostaglandin dehydrogenase 1</fullName>
    </alternativeName>
</protein>
<evidence type="ECO:0000256" key="6">
    <source>
        <dbReference type="ARBA" id="ARBA00041812"/>
    </source>
</evidence>
<dbReference type="EMBL" id="GHBY01000292">
    <property type="protein sequence ID" value="MUP40469.1"/>
    <property type="molecule type" value="Transcribed_RNA"/>
</dbReference>
<dbReference type="PRINTS" id="PR00081">
    <property type="entry name" value="GDHRDH"/>
</dbReference>
<comment type="catalytic activity">
    <reaction evidence="17">
        <text>prostaglandin A1 + NAD(+) = 15-oxo-prostaglandin A1 + NADH + H(+)</text>
        <dbReference type="Rhea" id="RHEA:41263"/>
        <dbReference type="ChEBI" id="CHEBI:15378"/>
        <dbReference type="ChEBI" id="CHEBI:57398"/>
        <dbReference type="ChEBI" id="CHEBI:57540"/>
        <dbReference type="ChEBI" id="CHEBI:57945"/>
        <dbReference type="ChEBI" id="CHEBI:85072"/>
    </reaction>
    <physiologicalReaction direction="left-to-right" evidence="17">
        <dbReference type="Rhea" id="RHEA:41264"/>
    </physiologicalReaction>
</comment>
<name>A0A646QER7_9MYRI</name>
<evidence type="ECO:0000256" key="21">
    <source>
        <dbReference type="ARBA" id="ARBA00049188"/>
    </source>
</evidence>
<evidence type="ECO:0000313" key="23">
    <source>
        <dbReference type="EMBL" id="MUP40469.1"/>
    </source>
</evidence>
<evidence type="ECO:0000256" key="9">
    <source>
        <dbReference type="ARBA" id="ARBA00047325"/>
    </source>
</evidence>
<dbReference type="PANTHER" id="PTHR44229">
    <property type="entry name" value="15-HYDROXYPROSTAGLANDIN DEHYDROGENASE [NAD(+)]"/>
    <property type="match status" value="1"/>
</dbReference>
<evidence type="ECO:0000256" key="17">
    <source>
        <dbReference type="ARBA" id="ARBA00048611"/>
    </source>
</evidence>
<comment type="catalytic activity">
    <reaction evidence="20">
        <text>(15S)-hydroxy-(5Z,8Z,11Z,13E)-eicosatetraenoate + NAD(+) = 15-oxo-(5Z,8Z,11Z,13E)-eicosatetraenoate + NADH + H(+)</text>
        <dbReference type="Rhea" id="RHEA:23260"/>
        <dbReference type="ChEBI" id="CHEBI:15378"/>
        <dbReference type="ChEBI" id="CHEBI:57409"/>
        <dbReference type="ChEBI" id="CHEBI:57410"/>
        <dbReference type="ChEBI" id="CHEBI:57540"/>
        <dbReference type="ChEBI" id="CHEBI:57945"/>
        <dbReference type="EC" id="1.1.1.232"/>
    </reaction>
    <physiologicalReaction direction="left-to-right" evidence="20">
        <dbReference type="Rhea" id="RHEA:23261"/>
    </physiologicalReaction>
</comment>
<comment type="catalytic activity">
    <reaction evidence="14">
        <text>resolvin D1 + NAD(+) = 17-oxoresolvin D1 + NADH + H(+)</text>
        <dbReference type="Rhea" id="RHEA:50128"/>
        <dbReference type="ChEBI" id="CHEBI:15378"/>
        <dbReference type="ChEBI" id="CHEBI:57540"/>
        <dbReference type="ChEBI" id="CHEBI:57945"/>
        <dbReference type="ChEBI" id="CHEBI:132079"/>
        <dbReference type="ChEBI" id="CHEBI:132081"/>
    </reaction>
    <physiologicalReaction direction="left-to-right" evidence="14">
        <dbReference type="Rhea" id="RHEA:50129"/>
    </physiologicalReaction>
</comment>
<evidence type="ECO:0000256" key="14">
    <source>
        <dbReference type="ARBA" id="ARBA00048170"/>
    </source>
</evidence>
<evidence type="ECO:0000256" key="2">
    <source>
        <dbReference type="ARBA" id="ARBA00023002"/>
    </source>
</evidence>
<comment type="catalytic activity">
    <reaction evidence="10">
        <text>resolvin D1 + NAD(+) = 8-oxoresolvin D1 + NADH + H(+)</text>
        <dbReference type="Rhea" id="RHEA:50124"/>
        <dbReference type="ChEBI" id="CHEBI:15378"/>
        <dbReference type="ChEBI" id="CHEBI:57540"/>
        <dbReference type="ChEBI" id="CHEBI:57945"/>
        <dbReference type="ChEBI" id="CHEBI:132079"/>
        <dbReference type="ChEBI" id="CHEBI:132080"/>
    </reaction>
    <physiologicalReaction direction="left-to-right" evidence="10">
        <dbReference type="Rhea" id="RHEA:50125"/>
    </physiologicalReaction>
</comment>
<comment type="catalytic activity">
    <reaction evidence="11">
        <text>14-hydroxy-(4Z,7Z,10Z,12E,16Z,19Z)-docosahexaenoate + NAD(+) = 14-oxo-(4Z,7Z,10Z,12E,16Z,19Z)-docosahexaenoate + NADH + H(+)</text>
        <dbReference type="Rhea" id="RHEA:48952"/>
        <dbReference type="ChEBI" id="CHEBI:15378"/>
        <dbReference type="ChEBI" id="CHEBI:57540"/>
        <dbReference type="ChEBI" id="CHEBI:57945"/>
        <dbReference type="ChEBI" id="CHEBI:90866"/>
        <dbReference type="ChEBI" id="CHEBI:90867"/>
    </reaction>
    <physiologicalReaction direction="left-to-right" evidence="11">
        <dbReference type="Rhea" id="RHEA:48953"/>
    </physiologicalReaction>
</comment>
<proteinExistence type="inferred from homology"/>
<evidence type="ECO:0000256" key="19">
    <source>
        <dbReference type="ARBA" id="ARBA00048921"/>
    </source>
</evidence>
<evidence type="ECO:0000256" key="22">
    <source>
        <dbReference type="RuleBase" id="RU000363"/>
    </source>
</evidence>
<dbReference type="GO" id="GO:0016404">
    <property type="term" value="F:15-hydroxyprostaglandin dehydrogenase (NAD+) activity"/>
    <property type="evidence" value="ECO:0007669"/>
    <property type="project" value="UniProtKB-EC"/>
</dbReference>
<dbReference type="InterPro" id="IPR036291">
    <property type="entry name" value="NAD(P)-bd_dom_sf"/>
</dbReference>
<reference evidence="23" key="1">
    <citation type="submission" date="2018-11" db="EMBL/GenBank/DDBJ databases">
        <title>Venom-gland transcriptomics and venom proteomics of the Florida green centipede (Hemiscolopendra marginata) reveal sex-based variation in a centipede venom.</title>
        <authorList>
            <person name="Nystrom G.S."/>
            <person name="Ward M.J."/>
            <person name="Ellsworth S.A."/>
            <person name="Rokyta D.R."/>
        </authorList>
    </citation>
    <scope>NUCLEOTIDE SEQUENCE</scope>
    <source>
        <tissue evidence="23">Venom gland</tissue>
    </source>
</reference>
<dbReference type="AlphaFoldDB" id="A0A646QER7"/>
<evidence type="ECO:0000256" key="20">
    <source>
        <dbReference type="ARBA" id="ARBA00049151"/>
    </source>
</evidence>